<feature type="region of interest" description="Disordered" evidence="1">
    <location>
        <begin position="111"/>
        <end position="152"/>
    </location>
</feature>
<dbReference type="InterPro" id="IPR057369">
    <property type="entry name" value="VG15"/>
</dbReference>
<feature type="compositionally biased region" description="Basic and acidic residues" evidence="1">
    <location>
        <begin position="123"/>
        <end position="132"/>
    </location>
</feature>
<dbReference type="AlphaFoldDB" id="A0AAU8FWB0"/>
<gene>
    <name evidence="2" type="ORF">ABRQ22_14950</name>
</gene>
<protein>
    <recommendedName>
        <fullName evidence="3">Capsid maturation protease</fullName>
    </recommendedName>
</protein>
<feature type="region of interest" description="Disordered" evidence="1">
    <location>
        <begin position="206"/>
        <end position="231"/>
    </location>
</feature>
<dbReference type="EMBL" id="CP159290">
    <property type="protein sequence ID" value="XCH28883.1"/>
    <property type="molecule type" value="Genomic_DNA"/>
</dbReference>
<dbReference type="RefSeq" id="WP_353707287.1">
    <property type="nucleotide sequence ID" value="NZ_CP159290.1"/>
</dbReference>
<evidence type="ECO:0008006" key="3">
    <source>
        <dbReference type="Google" id="ProtNLM"/>
    </source>
</evidence>
<evidence type="ECO:0000256" key="1">
    <source>
        <dbReference type="SAM" id="MobiDB-lite"/>
    </source>
</evidence>
<proteinExistence type="predicted"/>
<organism evidence="2">
    <name type="scientific">Cellulosimicrobium sp. ES-005</name>
    <dbReference type="NCBI Taxonomy" id="3163031"/>
    <lineage>
        <taxon>Bacteria</taxon>
        <taxon>Bacillati</taxon>
        <taxon>Actinomycetota</taxon>
        <taxon>Actinomycetes</taxon>
        <taxon>Micrococcales</taxon>
        <taxon>Promicromonosporaceae</taxon>
        <taxon>Cellulosimicrobium</taxon>
    </lineage>
</organism>
<dbReference type="Pfam" id="PF25310">
    <property type="entry name" value="VG15"/>
    <property type="match status" value="1"/>
</dbReference>
<sequence length="369" mass="41082">MSAVEEAEQASVAFQAALTRIGVATIAEALSLWQRVNPAKAAATANAWLDDAVEMILSRRGQSRELAIAYYRLVRALRTGRTVPSPYDPKPTSVTIGQLRAEFAELVDSTRPRERITVAPPRTSREEPRRPLQVDPEDAPYEPARSGADEDVPIETLDGSADLAREVAEMEREWERELALVEDEIRIDLEALGPASLQQAVDQLDGEAPADEVDTKRDKAHGQAGARQAAAAERIVMDGGRGELYARARRDRRAVGFIRLSRSGTPCGWCAMLISRGPVYFSRASAEHSADGDKYHDNCHCYAEPVWSVRDYRDSERYALNRQYEKEWPEVTKGLSGKAAVSAWRRHIRIQQRKARSQRTTETAQEASA</sequence>
<name>A0AAU8FWB0_9MICO</name>
<feature type="compositionally biased region" description="Low complexity" evidence="1">
    <location>
        <begin position="222"/>
        <end position="231"/>
    </location>
</feature>
<accession>A0AAU8FWB0</accession>
<reference evidence="2" key="1">
    <citation type="submission" date="2024-06" db="EMBL/GenBank/DDBJ databases">
        <title>Complete genome sequence of the cellulolytic actinobacterium, Cellulosimicrobium ES-005.</title>
        <authorList>
            <person name="Matthews C.T."/>
            <person name="Underwood K.D."/>
            <person name="Ghanchi K.M."/>
            <person name="Fields S.D."/>
            <person name="Gardner S.G."/>
        </authorList>
    </citation>
    <scope>NUCLEOTIDE SEQUENCE</scope>
    <source>
        <strain evidence="2">ES-005</strain>
    </source>
</reference>
<evidence type="ECO:0000313" key="2">
    <source>
        <dbReference type="EMBL" id="XCH28883.1"/>
    </source>
</evidence>